<dbReference type="AlphaFoldDB" id="A0AAW0MZF8"/>
<dbReference type="Gene3D" id="1.10.10.740">
    <property type="entry name" value="Crisp domain"/>
    <property type="match status" value="1"/>
</dbReference>
<dbReference type="PRINTS" id="PR00837">
    <property type="entry name" value="V5TPXLIKE"/>
</dbReference>
<protein>
    <recommendedName>
        <fullName evidence="3">SCP domain-containing protein</fullName>
    </recommendedName>
</protein>
<dbReference type="InterPro" id="IPR035940">
    <property type="entry name" value="CAP_sf"/>
</dbReference>
<dbReference type="SMART" id="SM00198">
    <property type="entry name" value="SCP"/>
    <property type="match status" value="1"/>
</dbReference>
<dbReference type="InterPro" id="IPR018244">
    <property type="entry name" value="Allrgn_V5/Tpx1_CS"/>
</dbReference>
<dbReference type="PANTHER" id="PTHR10334">
    <property type="entry name" value="CYSTEINE-RICH SECRETORY PROTEIN-RELATED"/>
    <property type="match status" value="1"/>
</dbReference>
<dbReference type="Pfam" id="PF00188">
    <property type="entry name" value="CAP"/>
    <property type="match status" value="1"/>
</dbReference>
<dbReference type="Proteomes" id="UP001460270">
    <property type="component" value="Unassembled WGS sequence"/>
</dbReference>
<accession>A0AAW0MZF8</accession>
<dbReference type="EMBL" id="JBBPFD010000019">
    <property type="protein sequence ID" value="KAK7886005.1"/>
    <property type="molecule type" value="Genomic_DNA"/>
</dbReference>
<dbReference type="GO" id="GO:0005576">
    <property type="term" value="C:extracellular region"/>
    <property type="evidence" value="ECO:0007669"/>
    <property type="project" value="InterPro"/>
</dbReference>
<organism evidence="4 5">
    <name type="scientific">Mugilogobius chulae</name>
    <name type="common">yellowstripe goby</name>
    <dbReference type="NCBI Taxonomy" id="88201"/>
    <lineage>
        <taxon>Eukaryota</taxon>
        <taxon>Metazoa</taxon>
        <taxon>Chordata</taxon>
        <taxon>Craniata</taxon>
        <taxon>Vertebrata</taxon>
        <taxon>Euteleostomi</taxon>
        <taxon>Actinopterygii</taxon>
        <taxon>Neopterygii</taxon>
        <taxon>Teleostei</taxon>
        <taxon>Neoteleostei</taxon>
        <taxon>Acanthomorphata</taxon>
        <taxon>Gobiaria</taxon>
        <taxon>Gobiiformes</taxon>
        <taxon>Gobioidei</taxon>
        <taxon>Gobiidae</taxon>
        <taxon>Gobionellinae</taxon>
        <taxon>Mugilogobius</taxon>
    </lineage>
</organism>
<dbReference type="SUPFAM" id="SSF57546">
    <property type="entry name" value="Crisp domain-like"/>
    <property type="match status" value="1"/>
</dbReference>
<reference evidence="5" key="1">
    <citation type="submission" date="2024-04" db="EMBL/GenBank/DDBJ databases">
        <title>Salinicola lusitanus LLJ914,a marine bacterium isolated from the Okinawa Trough.</title>
        <authorList>
            <person name="Li J."/>
        </authorList>
    </citation>
    <scope>NUCLEOTIDE SEQUENCE [LARGE SCALE GENOMIC DNA]</scope>
</reference>
<evidence type="ECO:0000313" key="4">
    <source>
        <dbReference type="EMBL" id="KAK7886005.1"/>
    </source>
</evidence>
<dbReference type="PROSITE" id="PS01009">
    <property type="entry name" value="CRISP_1"/>
    <property type="match status" value="1"/>
</dbReference>
<dbReference type="Gene3D" id="3.40.33.10">
    <property type="entry name" value="CAP"/>
    <property type="match status" value="1"/>
</dbReference>
<keyword evidence="5" id="KW-1185">Reference proteome</keyword>
<evidence type="ECO:0000313" key="5">
    <source>
        <dbReference type="Proteomes" id="UP001460270"/>
    </source>
</evidence>
<evidence type="ECO:0000259" key="3">
    <source>
        <dbReference type="SMART" id="SM00198"/>
    </source>
</evidence>
<feature type="domain" description="SCP" evidence="3">
    <location>
        <begin position="81"/>
        <end position="220"/>
    </location>
</feature>
<proteinExistence type="inferred from homology"/>
<dbReference type="Pfam" id="PF08562">
    <property type="entry name" value="Crisp"/>
    <property type="match status" value="1"/>
</dbReference>
<dbReference type="InterPro" id="IPR001283">
    <property type="entry name" value="CRISP-related"/>
</dbReference>
<name>A0AAW0MZF8_9GOBI</name>
<evidence type="ECO:0000256" key="1">
    <source>
        <dbReference type="ARBA" id="ARBA00009923"/>
    </source>
</evidence>
<dbReference type="InterPro" id="IPR014044">
    <property type="entry name" value="CAP_dom"/>
</dbReference>
<comment type="similarity">
    <text evidence="1">Belongs to the CRISP family.</text>
</comment>
<evidence type="ECO:0000256" key="2">
    <source>
        <dbReference type="SAM" id="MobiDB-lite"/>
    </source>
</evidence>
<dbReference type="InterPro" id="IPR042076">
    <property type="entry name" value="Crisp-like_dom"/>
</dbReference>
<dbReference type="SUPFAM" id="SSF55797">
    <property type="entry name" value="PR-1-like"/>
    <property type="match status" value="1"/>
</dbReference>
<dbReference type="FunFam" id="3.40.33.10:FF:000005">
    <property type="entry name" value="Cysteine-rich secretory protein 2"/>
    <property type="match status" value="1"/>
</dbReference>
<dbReference type="InterPro" id="IPR013871">
    <property type="entry name" value="Cysteine_rich_secretory"/>
</dbReference>
<feature type="region of interest" description="Disordered" evidence="2">
    <location>
        <begin position="1"/>
        <end position="21"/>
    </location>
</feature>
<gene>
    <name evidence="4" type="ORF">WMY93_025626</name>
</gene>
<sequence length="284" mass="31406">MEPILDPAKSPGSAPIFDPSIGSRSSSPPPVFFFSSSSVLQQFFTMFMSIVLLLTVQQALSACVPSSPPPPPSGLCTNSSTVQSEIVDVHNEFRRNVQPPAQDMLQMDWDDKLVPSIQAWVDGCVFTHGKPSTRMLDGYELGENLFKSSSPVSWTSVVTAWHNEVNNFEYPTSSTNGKPIGHYTQVIWNSSYKIGCAMAKCPNDIYFFGCRYYRAGNFRGWKPYTKGESCGMCPNNCVNKLCTNPCPYKNDYLNCLQVSPNDATSQQWLNTARLCASVPTKSSQ</sequence>
<dbReference type="PROSITE" id="PS01010">
    <property type="entry name" value="CRISP_2"/>
    <property type="match status" value="1"/>
</dbReference>
<comment type="caution">
    <text evidence="4">The sequence shown here is derived from an EMBL/GenBank/DDBJ whole genome shotgun (WGS) entry which is preliminary data.</text>
</comment>